<dbReference type="EMBL" id="NEVH01009770">
    <property type="protein sequence ID" value="PNF32708.1"/>
    <property type="molecule type" value="Genomic_DNA"/>
</dbReference>
<evidence type="ECO:0000313" key="1">
    <source>
        <dbReference type="EMBL" id="PNF32708.1"/>
    </source>
</evidence>
<comment type="caution">
    <text evidence="1">The sequence shown here is derived from an EMBL/GenBank/DDBJ whole genome shotgun (WGS) entry which is preliminary data.</text>
</comment>
<accession>A0A2J7QVU6</accession>
<gene>
    <name evidence="1" type="ORF">B7P43_G11595</name>
</gene>
<evidence type="ECO:0000313" key="2">
    <source>
        <dbReference type="Proteomes" id="UP000235965"/>
    </source>
</evidence>
<protein>
    <submittedName>
        <fullName evidence="1">Uncharacterized protein</fullName>
    </submittedName>
</protein>
<organism evidence="1 2">
    <name type="scientific">Cryptotermes secundus</name>
    <dbReference type="NCBI Taxonomy" id="105785"/>
    <lineage>
        <taxon>Eukaryota</taxon>
        <taxon>Metazoa</taxon>
        <taxon>Ecdysozoa</taxon>
        <taxon>Arthropoda</taxon>
        <taxon>Hexapoda</taxon>
        <taxon>Insecta</taxon>
        <taxon>Pterygota</taxon>
        <taxon>Neoptera</taxon>
        <taxon>Polyneoptera</taxon>
        <taxon>Dictyoptera</taxon>
        <taxon>Blattodea</taxon>
        <taxon>Blattoidea</taxon>
        <taxon>Termitoidae</taxon>
        <taxon>Kalotermitidae</taxon>
        <taxon>Cryptotermitinae</taxon>
        <taxon>Cryptotermes</taxon>
    </lineage>
</organism>
<dbReference type="AlphaFoldDB" id="A0A2J7QVU6"/>
<keyword evidence="2" id="KW-1185">Reference proteome</keyword>
<dbReference type="Proteomes" id="UP000235965">
    <property type="component" value="Unassembled WGS sequence"/>
</dbReference>
<reference evidence="1 2" key="1">
    <citation type="submission" date="2017-12" db="EMBL/GenBank/DDBJ databases">
        <title>Hemimetabolous genomes reveal molecular basis of termite eusociality.</title>
        <authorList>
            <person name="Harrison M.C."/>
            <person name="Jongepier E."/>
            <person name="Robertson H.M."/>
            <person name="Arning N."/>
            <person name="Bitard-Feildel T."/>
            <person name="Chao H."/>
            <person name="Childers C.P."/>
            <person name="Dinh H."/>
            <person name="Doddapaneni H."/>
            <person name="Dugan S."/>
            <person name="Gowin J."/>
            <person name="Greiner C."/>
            <person name="Han Y."/>
            <person name="Hu H."/>
            <person name="Hughes D.S.T."/>
            <person name="Huylmans A.-K."/>
            <person name="Kemena C."/>
            <person name="Kremer L.P.M."/>
            <person name="Lee S.L."/>
            <person name="Lopez-Ezquerra A."/>
            <person name="Mallet L."/>
            <person name="Monroy-Kuhn J.M."/>
            <person name="Moser A."/>
            <person name="Murali S.C."/>
            <person name="Muzny D.M."/>
            <person name="Otani S."/>
            <person name="Piulachs M.-D."/>
            <person name="Poelchau M."/>
            <person name="Qu J."/>
            <person name="Schaub F."/>
            <person name="Wada-Katsumata A."/>
            <person name="Worley K.C."/>
            <person name="Xie Q."/>
            <person name="Ylla G."/>
            <person name="Poulsen M."/>
            <person name="Gibbs R.A."/>
            <person name="Schal C."/>
            <person name="Richards S."/>
            <person name="Belles X."/>
            <person name="Korb J."/>
            <person name="Bornberg-Bauer E."/>
        </authorList>
    </citation>
    <scope>NUCLEOTIDE SEQUENCE [LARGE SCALE GENOMIC DNA]</scope>
    <source>
        <tissue evidence="1">Whole body</tissue>
    </source>
</reference>
<sequence>MCVRFASYSTLLSVVTRALLNEIDLLLYIKIKMKKPGRLV</sequence>
<proteinExistence type="predicted"/>
<name>A0A2J7QVU6_9NEOP</name>